<gene>
    <name evidence="3" type="ORF">ENSA7_12530</name>
</gene>
<evidence type="ECO:0000256" key="1">
    <source>
        <dbReference type="ARBA" id="ARBA00022723"/>
    </source>
</evidence>
<evidence type="ECO:0000256" key="2">
    <source>
        <dbReference type="ARBA" id="ARBA00023239"/>
    </source>
</evidence>
<dbReference type="EMBL" id="PVNL01000031">
    <property type="protein sequence ID" value="PRQ08982.1"/>
    <property type="molecule type" value="Genomic_DNA"/>
</dbReference>
<dbReference type="InterPro" id="IPR050963">
    <property type="entry name" value="Sirohydro_Cobaltochel/CbiX"/>
</dbReference>
<dbReference type="PANTHER" id="PTHR33542">
    <property type="entry name" value="SIROHYDROCHLORIN FERROCHELATASE, CHLOROPLASTIC"/>
    <property type="match status" value="1"/>
</dbReference>
<dbReference type="PANTHER" id="PTHR33542:SF5">
    <property type="entry name" value="FERROCHELATASE CHE1"/>
    <property type="match status" value="1"/>
</dbReference>
<dbReference type="Gene3D" id="3.40.50.1400">
    <property type="match status" value="1"/>
</dbReference>
<accession>A0A2S9YVB3</accession>
<dbReference type="InterPro" id="IPR002762">
    <property type="entry name" value="CbiX-like"/>
</dbReference>
<dbReference type="Proteomes" id="UP000238823">
    <property type="component" value="Unassembled WGS sequence"/>
</dbReference>
<protein>
    <submittedName>
        <fullName evidence="3">Sirohydrochlorin cobaltochelatase</fullName>
    </submittedName>
</protein>
<dbReference type="RefSeq" id="WP_106088302.1">
    <property type="nucleotide sequence ID" value="NZ_PVNL01000031.1"/>
</dbReference>
<evidence type="ECO:0000313" key="4">
    <source>
        <dbReference type="Proteomes" id="UP000238823"/>
    </source>
</evidence>
<dbReference type="CDD" id="cd03416">
    <property type="entry name" value="CbiX_SirB_N"/>
    <property type="match status" value="1"/>
</dbReference>
<sequence>MTARDPALLLVAHGSPDPDWRRPLERLLTQLRSQLGSRVTLAYLAHAPSIEDVVAGFAAAGHARVVVVAALLSPGGRHVKQDIPAAVAAARARFPDLELQLAPGALGDDDDVISALAAAALTRLEGHR</sequence>
<dbReference type="Pfam" id="PF01903">
    <property type="entry name" value="CbiX"/>
    <property type="match status" value="1"/>
</dbReference>
<comment type="caution">
    <text evidence="3">The sequence shown here is derived from an EMBL/GenBank/DDBJ whole genome shotgun (WGS) entry which is preliminary data.</text>
</comment>
<dbReference type="GO" id="GO:0046872">
    <property type="term" value="F:metal ion binding"/>
    <property type="evidence" value="ECO:0007669"/>
    <property type="project" value="UniProtKB-KW"/>
</dbReference>
<dbReference type="SUPFAM" id="SSF53800">
    <property type="entry name" value="Chelatase"/>
    <property type="match status" value="1"/>
</dbReference>
<organism evidence="3 4">
    <name type="scientific">Enhygromyxa salina</name>
    <dbReference type="NCBI Taxonomy" id="215803"/>
    <lineage>
        <taxon>Bacteria</taxon>
        <taxon>Pseudomonadati</taxon>
        <taxon>Myxococcota</taxon>
        <taxon>Polyangia</taxon>
        <taxon>Nannocystales</taxon>
        <taxon>Nannocystaceae</taxon>
        <taxon>Enhygromyxa</taxon>
    </lineage>
</organism>
<name>A0A2S9YVB3_9BACT</name>
<dbReference type="GO" id="GO:0016829">
    <property type="term" value="F:lyase activity"/>
    <property type="evidence" value="ECO:0007669"/>
    <property type="project" value="UniProtKB-KW"/>
</dbReference>
<keyword evidence="2" id="KW-0456">Lyase</keyword>
<reference evidence="3 4" key="1">
    <citation type="submission" date="2018-03" db="EMBL/GenBank/DDBJ databases">
        <title>Draft Genome Sequences of the Obligatory Marine Myxobacteria Enhygromyxa salina SWB007.</title>
        <authorList>
            <person name="Poehlein A."/>
            <person name="Moghaddam J.A."/>
            <person name="Harms H."/>
            <person name="Alanjari M."/>
            <person name="Koenig G.M."/>
            <person name="Daniel R."/>
            <person name="Schaeberle T.F."/>
        </authorList>
    </citation>
    <scope>NUCLEOTIDE SEQUENCE [LARGE SCALE GENOMIC DNA]</scope>
    <source>
        <strain evidence="3 4">SWB007</strain>
    </source>
</reference>
<keyword evidence="1" id="KW-0479">Metal-binding</keyword>
<proteinExistence type="predicted"/>
<evidence type="ECO:0000313" key="3">
    <source>
        <dbReference type="EMBL" id="PRQ08982.1"/>
    </source>
</evidence>
<dbReference type="AlphaFoldDB" id="A0A2S9YVB3"/>
<dbReference type="OrthoDB" id="9797895at2"/>